<protein>
    <submittedName>
        <fullName evidence="4">ATPase</fullName>
    </submittedName>
</protein>
<name>A0A6N6JFL4_9RHOB</name>
<dbReference type="Proteomes" id="UP000436822">
    <property type="component" value="Unassembled WGS sequence"/>
</dbReference>
<dbReference type="GO" id="GO:0043461">
    <property type="term" value="P:proton-transporting ATP synthase complex assembly"/>
    <property type="evidence" value="ECO:0007669"/>
    <property type="project" value="InterPro"/>
</dbReference>
<evidence type="ECO:0000313" key="5">
    <source>
        <dbReference type="Proteomes" id="UP000436822"/>
    </source>
</evidence>
<comment type="caution">
    <text evidence="4">The sequence shown here is derived from an EMBL/GenBank/DDBJ whole genome shotgun (WGS) entry which is preliminary data.</text>
</comment>
<dbReference type="SUPFAM" id="SSF160909">
    <property type="entry name" value="ATP12-like"/>
    <property type="match status" value="1"/>
</dbReference>
<sequence length="235" mass="26106">MADWAAKRFWKKSDVVDVDGGFGIVLDDRPLRTPAKSSLVLPTRDMATEVAREWDAQDGKIEPLTMPFTRSANAAVDKVATQHAEVVDLLAAYGDADLICYRADGPEGLVHRQAEHWDPLVDWAATDLKAPLCVQLGVMHEPQAPDSLARLRTQVAALDAFQLTAFHDLVSLSGSLVIGLAAIKGFETPEQLWTISRIDEDWQIEQWGEDEEASELAETKRNSFLHAHRFYTLSV</sequence>
<evidence type="ECO:0000256" key="2">
    <source>
        <dbReference type="ARBA" id="ARBA00022946"/>
    </source>
</evidence>
<dbReference type="EMBL" id="BLJE01000002">
    <property type="protein sequence ID" value="GFE65143.1"/>
    <property type="molecule type" value="Genomic_DNA"/>
</dbReference>
<evidence type="ECO:0000313" key="4">
    <source>
        <dbReference type="EMBL" id="GFE65143.1"/>
    </source>
</evidence>
<dbReference type="PANTHER" id="PTHR21013">
    <property type="entry name" value="ATP SYNTHASE MITOCHONDRIAL F1 COMPLEX ASSEMBLY FACTOR 2/ATP12 PROTEIN, MITOCHONDRIAL PRECURSOR"/>
    <property type="match status" value="1"/>
</dbReference>
<gene>
    <name evidence="4" type="ORF">KIN_22170</name>
</gene>
<proteinExistence type="inferred from homology"/>
<evidence type="ECO:0000256" key="3">
    <source>
        <dbReference type="ARBA" id="ARBA00023186"/>
    </source>
</evidence>
<dbReference type="InterPro" id="IPR011419">
    <property type="entry name" value="ATP12_ATP_synth-F1-assembly"/>
</dbReference>
<dbReference type="OrthoDB" id="9797825at2"/>
<keyword evidence="3" id="KW-0143">Chaperone</keyword>
<keyword evidence="5" id="KW-1185">Reference proteome</keyword>
<organism evidence="4 5">
    <name type="scientific">Litoreibacter roseus</name>
    <dbReference type="NCBI Taxonomy" id="2601869"/>
    <lineage>
        <taxon>Bacteria</taxon>
        <taxon>Pseudomonadati</taxon>
        <taxon>Pseudomonadota</taxon>
        <taxon>Alphaproteobacteria</taxon>
        <taxon>Rhodobacterales</taxon>
        <taxon>Roseobacteraceae</taxon>
        <taxon>Litoreibacter</taxon>
    </lineage>
</organism>
<dbReference type="AlphaFoldDB" id="A0A6N6JFL4"/>
<comment type="similarity">
    <text evidence="1">Belongs to the ATP12 family.</text>
</comment>
<evidence type="ECO:0000256" key="1">
    <source>
        <dbReference type="ARBA" id="ARBA00008231"/>
    </source>
</evidence>
<dbReference type="PANTHER" id="PTHR21013:SF10">
    <property type="entry name" value="ATP SYNTHASE MITOCHONDRIAL F1 COMPLEX ASSEMBLY FACTOR 2"/>
    <property type="match status" value="1"/>
</dbReference>
<dbReference type="Gene3D" id="1.10.3580.10">
    <property type="entry name" value="ATP12 ATPase"/>
    <property type="match status" value="1"/>
</dbReference>
<dbReference type="Gene3D" id="3.30.2180.10">
    <property type="entry name" value="ATP12-like"/>
    <property type="match status" value="1"/>
</dbReference>
<keyword evidence="2" id="KW-0809">Transit peptide</keyword>
<dbReference type="Pfam" id="PF07542">
    <property type="entry name" value="ATP12"/>
    <property type="match status" value="1"/>
</dbReference>
<accession>A0A6N6JFL4</accession>
<dbReference type="RefSeq" id="WP_159806847.1">
    <property type="nucleotide sequence ID" value="NZ_BLJE01000002.1"/>
</dbReference>
<dbReference type="InterPro" id="IPR042272">
    <property type="entry name" value="ATP12_ATP_synth-F1-assembly_N"/>
</dbReference>
<dbReference type="InterPro" id="IPR023335">
    <property type="entry name" value="ATP12_ortho_dom_sf"/>
</dbReference>
<reference evidence="4 5" key="1">
    <citation type="submission" date="2019-12" db="EMBL/GenBank/DDBJ databases">
        <title>Litoreibacter badius sp. nov., a novel bacteriochlorophyll a-containing bacterium in the genus Litoreibacter.</title>
        <authorList>
            <person name="Kanamuro M."/>
            <person name="Takabe Y."/>
            <person name="Mori K."/>
            <person name="Takaichi S."/>
            <person name="Hanada S."/>
        </authorList>
    </citation>
    <scope>NUCLEOTIDE SEQUENCE [LARGE SCALE GENOMIC DNA]</scope>
    <source>
        <strain evidence="4 5">K6</strain>
    </source>
</reference>